<comment type="caution">
    <text evidence="2">The sequence shown here is derived from an EMBL/GenBank/DDBJ whole genome shotgun (WGS) entry which is preliminary data.</text>
</comment>
<gene>
    <name evidence="2" type="ORF">ASILVAE211_24765</name>
</gene>
<dbReference type="InterPro" id="IPR010985">
    <property type="entry name" value="Ribbon_hlx_hlx"/>
</dbReference>
<dbReference type="InterPro" id="IPR038296">
    <property type="entry name" value="ParD_sf"/>
</dbReference>
<sequence length="76" mass="8290">MSPKASLNVSLTPQLMAYVDALVGTGRYQTASEVLRAGLRLLQREENAPMTPIARVVRKQSPIELGSKPRGRTVRG</sequence>
<protein>
    <submittedName>
        <fullName evidence="2">Type II toxin-antitoxin system ParD family antitoxin</fullName>
    </submittedName>
</protein>
<reference evidence="2" key="2">
    <citation type="submission" date="2021-01" db="EMBL/GenBank/DDBJ databases">
        <authorList>
            <person name="Mieszkin S."/>
            <person name="Pouder E."/>
            <person name="Alain K."/>
        </authorList>
    </citation>
    <scope>NUCLEOTIDE SEQUENCE</scope>
    <source>
        <strain evidence="2">HW T2.11</strain>
    </source>
</reference>
<dbReference type="InterPro" id="IPR022789">
    <property type="entry name" value="ParD"/>
</dbReference>
<dbReference type="Proteomes" id="UP000708298">
    <property type="component" value="Unassembled WGS sequence"/>
</dbReference>
<dbReference type="GO" id="GO:0006355">
    <property type="term" value="P:regulation of DNA-templated transcription"/>
    <property type="evidence" value="ECO:0007669"/>
    <property type="project" value="InterPro"/>
</dbReference>
<organism evidence="2 3">
    <name type="scientific">Acidisoma silvae</name>
    <dbReference type="NCBI Taxonomy" id="2802396"/>
    <lineage>
        <taxon>Bacteria</taxon>
        <taxon>Pseudomonadati</taxon>
        <taxon>Pseudomonadota</taxon>
        <taxon>Alphaproteobacteria</taxon>
        <taxon>Acetobacterales</taxon>
        <taxon>Acidocellaceae</taxon>
        <taxon>Acidisoma</taxon>
    </lineage>
</organism>
<proteinExistence type="predicted"/>
<keyword evidence="1" id="KW-1277">Toxin-antitoxin system</keyword>
<reference evidence="2" key="1">
    <citation type="journal article" date="2021" name="Microorganisms">
        <title>Acidisoma silvae sp. nov. and Acidisomacellulosilytica sp. nov., Two Acidophilic Bacteria Isolated from Decaying Wood, Hydrolyzing Cellulose and Producing Poly-3-hydroxybutyrate.</title>
        <authorList>
            <person name="Mieszkin S."/>
            <person name="Pouder E."/>
            <person name="Uroz S."/>
            <person name="Simon-Colin C."/>
            <person name="Alain K."/>
        </authorList>
    </citation>
    <scope>NUCLEOTIDE SEQUENCE</scope>
    <source>
        <strain evidence="2">HW T2.11</strain>
    </source>
</reference>
<name>A0A963YY26_9PROT</name>
<keyword evidence="3" id="KW-1185">Reference proteome</keyword>
<accession>A0A963YY26</accession>
<dbReference type="Pfam" id="PF03693">
    <property type="entry name" value="ParD_antitoxin"/>
    <property type="match status" value="1"/>
</dbReference>
<dbReference type="AlphaFoldDB" id="A0A963YY26"/>
<evidence type="ECO:0000313" key="3">
    <source>
        <dbReference type="Proteomes" id="UP000708298"/>
    </source>
</evidence>
<dbReference type="NCBIfam" id="TIGR02606">
    <property type="entry name" value="antidote_CC2985"/>
    <property type="match status" value="1"/>
</dbReference>
<evidence type="ECO:0000313" key="2">
    <source>
        <dbReference type="EMBL" id="MCB8878412.1"/>
    </source>
</evidence>
<dbReference type="SUPFAM" id="SSF47598">
    <property type="entry name" value="Ribbon-helix-helix"/>
    <property type="match status" value="1"/>
</dbReference>
<dbReference type="Gene3D" id="6.10.10.120">
    <property type="entry name" value="Antitoxin ParD1-like"/>
    <property type="match status" value="1"/>
</dbReference>
<evidence type="ECO:0000256" key="1">
    <source>
        <dbReference type="ARBA" id="ARBA00022649"/>
    </source>
</evidence>
<dbReference type="EMBL" id="JAESVB010000034">
    <property type="protein sequence ID" value="MCB8878412.1"/>
    <property type="molecule type" value="Genomic_DNA"/>
</dbReference>
<dbReference type="RefSeq" id="WP_227324058.1">
    <property type="nucleotide sequence ID" value="NZ_JAESVB010000034.1"/>
</dbReference>
<dbReference type="CDD" id="cd22231">
    <property type="entry name" value="RHH_NikR_HicB-like"/>
    <property type="match status" value="1"/>
</dbReference>